<keyword evidence="4" id="KW-1185">Reference proteome</keyword>
<organism evidence="3 4">
    <name type="scientific">Frieseomelitta varia</name>
    <dbReference type="NCBI Taxonomy" id="561572"/>
    <lineage>
        <taxon>Eukaryota</taxon>
        <taxon>Metazoa</taxon>
        <taxon>Ecdysozoa</taxon>
        <taxon>Arthropoda</taxon>
        <taxon>Hexapoda</taxon>
        <taxon>Insecta</taxon>
        <taxon>Pterygota</taxon>
        <taxon>Neoptera</taxon>
        <taxon>Endopterygota</taxon>
        <taxon>Hymenoptera</taxon>
        <taxon>Apocrita</taxon>
        <taxon>Aculeata</taxon>
        <taxon>Apoidea</taxon>
        <taxon>Anthophila</taxon>
        <taxon>Apidae</taxon>
        <taxon>Frieseomelitta</taxon>
    </lineage>
</organism>
<feature type="region of interest" description="Disordered" evidence="2">
    <location>
        <begin position="1"/>
        <end position="92"/>
    </location>
</feature>
<dbReference type="Proteomes" id="UP000655588">
    <property type="component" value="Unassembled WGS sequence"/>
</dbReference>
<protein>
    <submittedName>
        <fullName evidence="3">Uncharacterized protein</fullName>
    </submittedName>
</protein>
<evidence type="ECO:0000256" key="1">
    <source>
        <dbReference type="SAM" id="Coils"/>
    </source>
</evidence>
<evidence type="ECO:0000313" key="3">
    <source>
        <dbReference type="EMBL" id="KAF3423790.1"/>
    </source>
</evidence>
<reference evidence="3" key="1">
    <citation type="submission" date="2019-11" db="EMBL/GenBank/DDBJ databases">
        <title>The nuclear and mitochondrial genomes of Frieseomelitta varia - a highly eusocial stingless bee (Meliponini) with a permanently sterile worker caste.</title>
        <authorList>
            <person name="Freitas F.C.P."/>
            <person name="Lourenco A.P."/>
            <person name="Nunes F.M.F."/>
            <person name="Paschoal A.R."/>
            <person name="Abreu F.C.P."/>
            <person name="Barbin F.O."/>
            <person name="Bataglia L."/>
            <person name="Cardoso-Junior C.A.M."/>
            <person name="Cervoni M.S."/>
            <person name="Silva S.R."/>
            <person name="Dalarmi F."/>
            <person name="Del Lama M.A."/>
            <person name="Depintor T.S."/>
            <person name="Ferreira K.M."/>
            <person name="Goria P.S."/>
            <person name="Jaskot M.C."/>
            <person name="Lago D.C."/>
            <person name="Luna-Lucena D."/>
            <person name="Moda L.M."/>
            <person name="Nascimento L."/>
            <person name="Pedrino M."/>
            <person name="Rabico F.O."/>
            <person name="Sanches F.C."/>
            <person name="Santos D.E."/>
            <person name="Santos C.G."/>
            <person name="Vieira J."/>
            <person name="Lopes T.F."/>
            <person name="Barchuk A.R."/>
            <person name="Hartfelder K."/>
            <person name="Simoes Z.L.P."/>
            <person name="Bitondi M.M.G."/>
            <person name="Pinheiro D.G."/>
        </authorList>
    </citation>
    <scope>NUCLEOTIDE SEQUENCE</scope>
    <source>
        <strain evidence="3">USP_RPSP 00005682</strain>
        <tissue evidence="3">Whole individual</tissue>
    </source>
</reference>
<feature type="compositionally biased region" description="Basic and acidic residues" evidence="2">
    <location>
        <begin position="68"/>
        <end position="81"/>
    </location>
</feature>
<proteinExistence type="predicted"/>
<accession>A0A833VSB5</accession>
<dbReference type="AlphaFoldDB" id="A0A833VSB5"/>
<keyword evidence="1" id="KW-0175">Coiled coil</keyword>
<name>A0A833VSB5_9HYME</name>
<gene>
    <name evidence="3" type="ORF">E2986_07883</name>
</gene>
<comment type="caution">
    <text evidence="3">The sequence shown here is derived from an EMBL/GenBank/DDBJ whole genome shotgun (WGS) entry which is preliminary data.</text>
</comment>
<sequence length="174" mass="20054">MQQEDDNYRSEFTSCNITPEKLQETPRTGKLRFGRRDIMSSQEVKRRINYTPQKTPNKHPKTPQGTEPLKKDAKSQLEATKRKSLSPCKETPEKIQKTCSSGKFINTLIAQWSKHMGVQTPVQSPGKQENLTSMNQELQLQLQKITEEKQDLTTAFTEKDDEITKLQEKIITCK</sequence>
<evidence type="ECO:0000313" key="4">
    <source>
        <dbReference type="Proteomes" id="UP000655588"/>
    </source>
</evidence>
<feature type="compositionally biased region" description="Basic and acidic residues" evidence="2">
    <location>
        <begin position="34"/>
        <end position="46"/>
    </location>
</feature>
<evidence type="ECO:0000256" key="2">
    <source>
        <dbReference type="SAM" id="MobiDB-lite"/>
    </source>
</evidence>
<feature type="coiled-coil region" evidence="1">
    <location>
        <begin position="128"/>
        <end position="155"/>
    </location>
</feature>
<dbReference type="EMBL" id="WNWW01000535">
    <property type="protein sequence ID" value="KAF3423790.1"/>
    <property type="molecule type" value="Genomic_DNA"/>
</dbReference>